<proteinExistence type="predicted"/>
<dbReference type="Gene3D" id="3.40.50.300">
    <property type="entry name" value="P-loop containing nucleotide triphosphate hydrolases"/>
    <property type="match status" value="2"/>
</dbReference>
<evidence type="ECO:0000256" key="5">
    <source>
        <dbReference type="ARBA" id="ARBA00023125"/>
    </source>
</evidence>
<dbReference type="PROSITE" id="PS51194">
    <property type="entry name" value="HELICASE_CTER"/>
    <property type="match status" value="1"/>
</dbReference>
<dbReference type="CDD" id="cd17920">
    <property type="entry name" value="DEXHc_RecQ"/>
    <property type="match status" value="1"/>
</dbReference>
<evidence type="ECO:0000259" key="7">
    <source>
        <dbReference type="PROSITE" id="PS51194"/>
    </source>
</evidence>
<dbReference type="InterPro" id="IPR011545">
    <property type="entry name" value="DEAD/DEAH_box_helicase_dom"/>
</dbReference>
<accession>A0ABW3ZQF5</accession>
<evidence type="ECO:0000313" key="8">
    <source>
        <dbReference type="EMBL" id="MFD1360586.1"/>
    </source>
</evidence>
<keyword evidence="5" id="KW-0238">DNA-binding</keyword>
<keyword evidence="9" id="KW-1185">Reference proteome</keyword>
<dbReference type="Pfam" id="PF00271">
    <property type="entry name" value="Helicase_C"/>
    <property type="match status" value="1"/>
</dbReference>
<evidence type="ECO:0000256" key="3">
    <source>
        <dbReference type="ARBA" id="ARBA00022806"/>
    </source>
</evidence>
<reference evidence="9" key="1">
    <citation type="journal article" date="2019" name="Int. J. Syst. Evol. Microbiol.">
        <title>The Global Catalogue of Microorganisms (GCM) 10K type strain sequencing project: providing services to taxonomists for standard genome sequencing and annotation.</title>
        <authorList>
            <consortium name="The Broad Institute Genomics Platform"/>
            <consortium name="The Broad Institute Genome Sequencing Center for Infectious Disease"/>
            <person name="Wu L."/>
            <person name="Ma J."/>
        </authorList>
    </citation>
    <scope>NUCLEOTIDE SEQUENCE [LARGE SCALE GENOMIC DNA]</scope>
    <source>
        <strain evidence="9">CCUG 54822</strain>
    </source>
</reference>
<feature type="domain" description="Helicase ATP-binding" evidence="6">
    <location>
        <begin position="29"/>
        <end position="196"/>
    </location>
</feature>
<dbReference type="PANTHER" id="PTHR13710">
    <property type="entry name" value="DNA HELICASE RECQ FAMILY MEMBER"/>
    <property type="match status" value="1"/>
</dbReference>
<dbReference type="GO" id="GO:0016787">
    <property type="term" value="F:hydrolase activity"/>
    <property type="evidence" value="ECO:0007669"/>
    <property type="project" value="UniProtKB-KW"/>
</dbReference>
<dbReference type="PANTHER" id="PTHR13710:SF84">
    <property type="entry name" value="ATP-DEPENDENT DNA HELICASE RECS-RELATED"/>
    <property type="match status" value="1"/>
</dbReference>
<evidence type="ECO:0000256" key="1">
    <source>
        <dbReference type="ARBA" id="ARBA00022741"/>
    </source>
</evidence>
<comment type="caution">
    <text evidence="8">The sequence shown here is derived from an EMBL/GenBank/DDBJ whole genome shotgun (WGS) entry which is preliminary data.</text>
</comment>
<evidence type="ECO:0000256" key="2">
    <source>
        <dbReference type="ARBA" id="ARBA00022801"/>
    </source>
</evidence>
<evidence type="ECO:0000259" key="6">
    <source>
        <dbReference type="PROSITE" id="PS51192"/>
    </source>
</evidence>
<dbReference type="SMART" id="SM00490">
    <property type="entry name" value="HELICc"/>
    <property type="match status" value="1"/>
</dbReference>
<gene>
    <name evidence="8" type="ORF">ACFQ4A_02690</name>
</gene>
<dbReference type="InterPro" id="IPR004589">
    <property type="entry name" value="DNA_helicase_ATP-dep_RecQ"/>
</dbReference>
<dbReference type="InterPro" id="IPR027417">
    <property type="entry name" value="P-loop_NTPase"/>
</dbReference>
<keyword evidence="3 8" id="KW-0347">Helicase</keyword>
<dbReference type="PROSITE" id="PS00690">
    <property type="entry name" value="DEAH_ATP_HELICASE"/>
    <property type="match status" value="1"/>
</dbReference>
<dbReference type="RefSeq" id="WP_382397289.1">
    <property type="nucleotide sequence ID" value="NZ_JBHTNH010000002.1"/>
</dbReference>
<dbReference type="Pfam" id="PF00270">
    <property type="entry name" value="DEAD"/>
    <property type="match status" value="1"/>
</dbReference>
<dbReference type="InterPro" id="IPR002464">
    <property type="entry name" value="DNA/RNA_helicase_DEAH_CS"/>
</dbReference>
<organism evidence="8 9">
    <name type="scientific">Lentibacillus salinarum</name>
    <dbReference type="NCBI Taxonomy" id="446820"/>
    <lineage>
        <taxon>Bacteria</taxon>
        <taxon>Bacillati</taxon>
        <taxon>Bacillota</taxon>
        <taxon>Bacilli</taxon>
        <taxon>Bacillales</taxon>
        <taxon>Bacillaceae</taxon>
        <taxon>Lentibacillus</taxon>
    </lineage>
</organism>
<evidence type="ECO:0000256" key="4">
    <source>
        <dbReference type="ARBA" id="ARBA00022840"/>
    </source>
</evidence>
<keyword evidence="4" id="KW-0067">ATP-binding</keyword>
<keyword evidence="2 8" id="KW-0378">Hydrolase</keyword>
<dbReference type="SMART" id="SM00487">
    <property type="entry name" value="DEXDc"/>
    <property type="match status" value="1"/>
</dbReference>
<dbReference type="InterPro" id="IPR014001">
    <property type="entry name" value="Helicase_ATP-bd"/>
</dbReference>
<feature type="domain" description="Helicase C-terminal" evidence="7">
    <location>
        <begin position="223"/>
        <end position="368"/>
    </location>
</feature>
<sequence length="516" mass="59815">MPLIKDMLTEQLKKQFHISGFRPGQEEIIEDVMRGSDVLGVLPTGSGKSLCYQLPATLLDGTTIVVSPLISLMEDQVKQLKAIGIKRVAALNSFMLPGEKTQVLQQLEQYKLIYLSPELLQQNEVIRHLRRVNIALFVVDEAHCISQWGHEFRPDYLRLGDILYQLHNPAVLALSATATKEVQLDIKTVLNRPRMVDHIYPMDRENITLMVEKVNDDREKQVIITELLKKYRVPTLIYFSSKRKTEEIAACLSENLSDHRIAFYHGGMDQLDRVTIQQQFMNDQLDIICCTSAFGMGINKQDIRLILHYHFPLQIESFLQEIGRAGRDGKSSVSLLLYSPGDAIIPNAIIENELPPSEGLHDLFRKLYHLYSERSQMPPEEQLLEKLQVNEIQWRFLRYQMEKHGLLTEKRLNNDPKSWDESIRKISQFIDTRSALKERKLQEMLNWIFEEGCLRQKLYAVFQDHYKAPTNGCCSNCGFAFENWNPEQTQPDHIIFNWETRLKKLLLIGDYEGETE</sequence>
<dbReference type="GO" id="GO:0003678">
    <property type="term" value="F:DNA helicase activity"/>
    <property type="evidence" value="ECO:0007669"/>
    <property type="project" value="UniProtKB-EC"/>
</dbReference>
<keyword evidence="1" id="KW-0547">Nucleotide-binding</keyword>
<dbReference type="EMBL" id="JBHTNH010000002">
    <property type="protein sequence ID" value="MFD1360586.1"/>
    <property type="molecule type" value="Genomic_DNA"/>
</dbReference>
<dbReference type="PROSITE" id="PS51192">
    <property type="entry name" value="HELICASE_ATP_BIND_1"/>
    <property type="match status" value="1"/>
</dbReference>
<protein>
    <submittedName>
        <fullName evidence="8">RecQ family ATP-dependent DNA helicase</fullName>
        <ecNumber evidence="8">3.6.4.12</ecNumber>
    </submittedName>
</protein>
<dbReference type="Proteomes" id="UP001597178">
    <property type="component" value="Unassembled WGS sequence"/>
</dbReference>
<dbReference type="EC" id="3.6.4.12" evidence="8"/>
<name>A0ABW3ZQF5_9BACI</name>
<dbReference type="NCBIfam" id="TIGR00614">
    <property type="entry name" value="recQ_fam"/>
    <property type="match status" value="1"/>
</dbReference>
<dbReference type="InterPro" id="IPR001650">
    <property type="entry name" value="Helicase_C-like"/>
</dbReference>
<dbReference type="SUPFAM" id="SSF52540">
    <property type="entry name" value="P-loop containing nucleoside triphosphate hydrolases"/>
    <property type="match status" value="1"/>
</dbReference>
<evidence type="ECO:0000313" key="9">
    <source>
        <dbReference type="Proteomes" id="UP001597178"/>
    </source>
</evidence>